<keyword evidence="1" id="KW-0472">Membrane</keyword>
<sequence>MSQPGLWTVSPPLDQKPIFTRSSAILFVSSIWTSSHLLHSSIVLIFSHRTMVHGAFLFRHRLPTRLVFFAMTFHGS</sequence>
<reference evidence="2" key="1">
    <citation type="journal article" date="2020" name="Stud. Mycol.">
        <title>101 Dothideomycetes genomes: a test case for predicting lifestyles and emergence of pathogens.</title>
        <authorList>
            <person name="Haridas S."/>
            <person name="Albert R."/>
            <person name="Binder M."/>
            <person name="Bloem J."/>
            <person name="Labutti K."/>
            <person name="Salamov A."/>
            <person name="Andreopoulos B."/>
            <person name="Baker S."/>
            <person name="Barry K."/>
            <person name="Bills G."/>
            <person name="Bluhm B."/>
            <person name="Cannon C."/>
            <person name="Castanera R."/>
            <person name="Culley D."/>
            <person name="Daum C."/>
            <person name="Ezra D."/>
            <person name="Gonzalez J."/>
            <person name="Henrissat B."/>
            <person name="Kuo A."/>
            <person name="Liang C."/>
            <person name="Lipzen A."/>
            <person name="Lutzoni F."/>
            <person name="Magnuson J."/>
            <person name="Mondo S."/>
            <person name="Nolan M."/>
            <person name="Ohm R."/>
            <person name="Pangilinan J."/>
            <person name="Park H.-J."/>
            <person name="Ramirez L."/>
            <person name="Alfaro M."/>
            <person name="Sun H."/>
            <person name="Tritt A."/>
            <person name="Yoshinaga Y."/>
            <person name="Zwiers L.-H."/>
            <person name="Turgeon B."/>
            <person name="Goodwin S."/>
            <person name="Spatafora J."/>
            <person name="Crous P."/>
            <person name="Grigoriev I."/>
        </authorList>
    </citation>
    <scope>NUCLEOTIDE SEQUENCE</scope>
    <source>
        <strain evidence="2">CBS 123094</strain>
    </source>
</reference>
<name>A0A6A5WGC0_9PLEO</name>
<proteinExistence type="predicted"/>
<feature type="transmembrane region" description="Helical" evidence="1">
    <location>
        <begin position="24"/>
        <end position="46"/>
    </location>
</feature>
<gene>
    <name evidence="2" type="ORF">P154DRAFT_259985</name>
</gene>
<protein>
    <submittedName>
        <fullName evidence="2">Uncharacterized protein</fullName>
    </submittedName>
</protein>
<accession>A0A6A5WGC0</accession>
<dbReference type="EMBL" id="ML977605">
    <property type="protein sequence ID" value="KAF1998225.1"/>
    <property type="molecule type" value="Genomic_DNA"/>
</dbReference>
<dbReference type="AlphaFoldDB" id="A0A6A5WGC0"/>
<evidence type="ECO:0000256" key="1">
    <source>
        <dbReference type="SAM" id="Phobius"/>
    </source>
</evidence>
<keyword evidence="1" id="KW-1133">Transmembrane helix</keyword>
<organism evidence="2 3">
    <name type="scientific">Amniculicola lignicola CBS 123094</name>
    <dbReference type="NCBI Taxonomy" id="1392246"/>
    <lineage>
        <taxon>Eukaryota</taxon>
        <taxon>Fungi</taxon>
        <taxon>Dikarya</taxon>
        <taxon>Ascomycota</taxon>
        <taxon>Pezizomycotina</taxon>
        <taxon>Dothideomycetes</taxon>
        <taxon>Pleosporomycetidae</taxon>
        <taxon>Pleosporales</taxon>
        <taxon>Amniculicolaceae</taxon>
        <taxon>Amniculicola</taxon>
    </lineage>
</organism>
<evidence type="ECO:0000313" key="2">
    <source>
        <dbReference type="EMBL" id="KAF1998225.1"/>
    </source>
</evidence>
<keyword evidence="1" id="KW-0812">Transmembrane</keyword>
<keyword evidence="3" id="KW-1185">Reference proteome</keyword>
<dbReference type="Proteomes" id="UP000799779">
    <property type="component" value="Unassembled WGS sequence"/>
</dbReference>
<evidence type="ECO:0000313" key="3">
    <source>
        <dbReference type="Proteomes" id="UP000799779"/>
    </source>
</evidence>